<dbReference type="Pfam" id="PF16016">
    <property type="entry name" value="VASt"/>
    <property type="match status" value="1"/>
</dbReference>
<comment type="caution">
    <text evidence="5">The sequence shown here is derived from an EMBL/GenBank/DDBJ whole genome shotgun (WGS) entry which is preliminary data.</text>
</comment>
<dbReference type="AlphaFoldDB" id="A0A835YPT4"/>
<feature type="region of interest" description="Disordered" evidence="3">
    <location>
        <begin position="143"/>
        <end position="179"/>
    </location>
</feature>
<organism evidence="5 6">
    <name type="scientific">Tribonema minus</name>
    <dbReference type="NCBI Taxonomy" id="303371"/>
    <lineage>
        <taxon>Eukaryota</taxon>
        <taxon>Sar</taxon>
        <taxon>Stramenopiles</taxon>
        <taxon>Ochrophyta</taxon>
        <taxon>PX clade</taxon>
        <taxon>Xanthophyceae</taxon>
        <taxon>Tribonematales</taxon>
        <taxon>Tribonemataceae</taxon>
        <taxon>Tribonema</taxon>
    </lineage>
</organism>
<evidence type="ECO:0000259" key="4">
    <source>
        <dbReference type="PROSITE" id="PS51778"/>
    </source>
</evidence>
<sequence length="1031" mass="104052">MLKGAAAAAAAEVACRARNVTSAAHSPNATAAAAAAYAAAAAASRRLTQSALQAADTVVTGRAEQVEADLQQRPAEAWLAAGEAGVCGSGGELFSIPKGGGVTVTTVLNETLPCSPEGFLAIIKDEAFARTFFNAARDEDVTIGKWDDGGSSSGSSLTGSGGGGGGGGSGGGGGGEGESAQRMLTYRHPTRFRGMPSLTGAQHTRFPGMPSHAGTHKVQAYRLGEGADTGGTELLIGECTQLLKFLELTERVFSVRITAQVSGVPYCDYFTVRSLWRITPSTDGRGSVVAIALWVEFSKPTLFKGKFTKPALSKGKIEKDTVIEQGDAFREWLALARSHLQLEVGKGAGGAAAHDARAHAPSLERDGGVAAGQQVMTPSRQVTAAATVSRTCTVARSDWVGCRRGSDQQRQEWAGAVATAATSSGSGSRTWAGAVSDWVGWALGRWSLSTDTSSSSSAQEVEAQEECAAAPWPGAVLKLKLMPGELVKRGGSSSSSSSSGSGSSSSSIAQDAEAQKECAAAPWPGAVLKLKLVPGGREGRGEGALRCKVGLWRGDGEKADSGEMLFSWPAAARTRLSADWRARGGGEQGALRCEALVSGECLASCCTPRGGNTNARRPSTSAAALSSTAAAAASGPAAPAAAAAATAAVACVPHYLLLRDDGGLALYRGAPPPGSCGAAAAAAAAEGEAVQQRSAGLALYRGAPPPGSCSAAAAAAAAEEAGVAAAGELRCGGDGGGRLCSSAQLRRGGGVGGGGGCAAALSCKVVAAAAAAEGEAVQQRSGGGDGGGSLVWEARAAARFSAAVELPRCAAQGSGGGCTCATRACWMRFFGAAAAAAAELRLRDMGVLEAFVGRRRVWRSARYRQDLNLPSPTSCFRRAAEAELRLRDTGVLEAFVGRRCVWRSARRGGPYGAYTAAPCGTSGSGARGGGPYGAYTAAVTPTGALAVSLGYEDIAAAASCRHRRFGHAAAVVASAACGAAGPAAAQQRRRRRRRRLKAWRALPPPKRAPAVSLGKTVTKTSPALSGAAAAA</sequence>
<name>A0A835YPT4_9STRA</name>
<dbReference type="GO" id="GO:0016020">
    <property type="term" value="C:membrane"/>
    <property type="evidence" value="ECO:0007669"/>
    <property type="project" value="UniProtKB-SubCell"/>
</dbReference>
<evidence type="ECO:0000256" key="1">
    <source>
        <dbReference type="ARBA" id="ARBA00004370"/>
    </source>
</evidence>
<accession>A0A835YPT4</accession>
<feature type="domain" description="VASt" evidence="4">
    <location>
        <begin position="103"/>
        <end position="344"/>
    </location>
</feature>
<dbReference type="PROSITE" id="PS51778">
    <property type="entry name" value="VAST"/>
    <property type="match status" value="1"/>
</dbReference>
<evidence type="ECO:0000256" key="3">
    <source>
        <dbReference type="SAM" id="MobiDB-lite"/>
    </source>
</evidence>
<dbReference type="EMBL" id="JAFCMP010000556">
    <property type="protein sequence ID" value="KAG5174994.1"/>
    <property type="molecule type" value="Genomic_DNA"/>
</dbReference>
<proteinExistence type="predicted"/>
<evidence type="ECO:0000313" key="5">
    <source>
        <dbReference type="EMBL" id="KAG5174994.1"/>
    </source>
</evidence>
<reference evidence="5" key="1">
    <citation type="submission" date="2021-02" db="EMBL/GenBank/DDBJ databases">
        <title>First Annotated Genome of the Yellow-green Alga Tribonema minus.</title>
        <authorList>
            <person name="Mahan K.M."/>
        </authorList>
    </citation>
    <scope>NUCLEOTIDE SEQUENCE</scope>
    <source>
        <strain evidence="5">UTEX B ZZ1240</strain>
    </source>
</reference>
<evidence type="ECO:0000256" key="2">
    <source>
        <dbReference type="ARBA" id="ARBA00023136"/>
    </source>
</evidence>
<feature type="region of interest" description="Disordered" evidence="3">
    <location>
        <begin position="488"/>
        <end position="515"/>
    </location>
</feature>
<dbReference type="Proteomes" id="UP000664859">
    <property type="component" value="Unassembled WGS sequence"/>
</dbReference>
<feature type="region of interest" description="Disordered" evidence="3">
    <location>
        <begin position="982"/>
        <end position="1017"/>
    </location>
</feature>
<feature type="compositionally biased region" description="Basic residues" evidence="3">
    <location>
        <begin position="987"/>
        <end position="998"/>
    </location>
</feature>
<protein>
    <recommendedName>
        <fullName evidence="4">VASt domain-containing protein</fullName>
    </recommendedName>
</protein>
<feature type="compositionally biased region" description="Low complexity" evidence="3">
    <location>
        <begin position="490"/>
        <end position="507"/>
    </location>
</feature>
<keyword evidence="2" id="KW-0472">Membrane</keyword>
<dbReference type="InterPro" id="IPR031968">
    <property type="entry name" value="VASt"/>
</dbReference>
<keyword evidence="6" id="KW-1185">Reference proteome</keyword>
<feature type="compositionally biased region" description="Gly residues" evidence="3">
    <location>
        <begin position="159"/>
        <end position="177"/>
    </location>
</feature>
<feature type="compositionally biased region" description="Low complexity" evidence="3">
    <location>
        <begin position="149"/>
        <end position="158"/>
    </location>
</feature>
<evidence type="ECO:0000313" key="6">
    <source>
        <dbReference type="Proteomes" id="UP000664859"/>
    </source>
</evidence>
<gene>
    <name evidence="5" type="ORF">JKP88DRAFT_284028</name>
</gene>
<comment type="subcellular location">
    <subcellularLocation>
        <location evidence="1">Membrane</location>
    </subcellularLocation>
</comment>